<keyword evidence="1" id="KW-1133">Transmembrane helix</keyword>
<keyword evidence="1" id="KW-0472">Membrane</keyword>
<accession>A0ABD0JBV8</accession>
<dbReference type="PANTHER" id="PTHR15723">
    <property type="entry name" value="CARBOHYDRATE SULFOTRANSFERASE 15"/>
    <property type="match status" value="1"/>
</dbReference>
<evidence type="ECO:0000256" key="1">
    <source>
        <dbReference type="SAM" id="Phobius"/>
    </source>
</evidence>
<proteinExistence type="predicted"/>
<dbReference type="InterPro" id="IPR027417">
    <property type="entry name" value="P-loop_NTPase"/>
</dbReference>
<protein>
    <recommendedName>
        <fullName evidence="4">Sulfotransferase</fullName>
    </recommendedName>
</protein>
<evidence type="ECO:0008006" key="4">
    <source>
        <dbReference type="Google" id="ProtNLM"/>
    </source>
</evidence>
<dbReference type="AlphaFoldDB" id="A0ABD0JBV8"/>
<feature type="transmembrane region" description="Helical" evidence="1">
    <location>
        <begin position="9"/>
        <end position="27"/>
    </location>
</feature>
<gene>
    <name evidence="2" type="ORF">BaRGS_00036616</name>
</gene>
<dbReference type="Proteomes" id="UP001519460">
    <property type="component" value="Unassembled WGS sequence"/>
</dbReference>
<reference evidence="2 3" key="1">
    <citation type="journal article" date="2023" name="Sci. Data">
        <title>Genome assembly of the Korean intertidal mud-creeper Batillaria attramentaria.</title>
        <authorList>
            <person name="Patra A.K."/>
            <person name="Ho P.T."/>
            <person name="Jun S."/>
            <person name="Lee S.J."/>
            <person name="Kim Y."/>
            <person name="Won Y.J."/>
        </authorList>
    </citation>
    <scope>NUCLEOTIDE SEQUENCE [LARGE SCALE GENOMIC DNA]</scope>
    <source>
        <strain evidence="2">Wonlab-2016</strain>
    </source>
</reference>
<dbReference type="PANTHER" id="PTHR15723:SF0">
    <property type="entry name" value="CARBOHYDRATE SULFOTRANSFERASE 15"/>
    <property type="match status" value="1"/>
</dbReference>
<evidence type="ECO:0000313" key="2">
    <source>
        <dbReference type="EMBL" id="KAK7468152.1"/>
    </source>
</evidence>
<dbReference type="InterPro" id="IPR052654">
    <property type="entry name" value="CS_Sulfotransferase"/>
</dbReference>
<dbReference type="SUPFAM" id="SSF52540">
    <property type="entry name" value="P-loop containing nucleoside triphosphate hydrolases"/>
    <property type="match status" value="1"/>
</dbReference>
<dbReference type="EMBL" id="JACVVK020000521">
    <property type="protein sequence ID" value="KAK7468152.1"/>
    <property type="molecule type" value="Genomic_DNA"/>
</dbReference>
<sequence length="431" mass="50075">MAKVRSPRMLLTVIVFSILIAIVMYRYQTQIGALVGTYMTRMENIRNIQTSANQGSGEVERWSGYEIDWLKAAYWRSATAPLRDEFVGRRPLFPPCNANIPPGIPTWGQKRYIEPFHYIKESKSPCWYDDEKRLHCLPYFFLAGVSKCGTTDLFSQIVKHPDVTPTRKEPHWFTRRYKPEGLISFTRIYDRLASVVESDLRTFGKSKQIAGIVLGISDGDGTTDTFLNHKLLWGTLSGNEGCSEPRVIHTSHIVSVLPKAKLYSQFLFDAGWMHVPHWKSTPEKFHGFVVRSIGLLKDCIQRWSLRHCAYNKTLKRETNWLRVQENLYPLVLEDWLRIVPRRQIFFSRFEDYAKNRTKVLGDVFKFLELDPVDSATMQAFFNVSHVAAKGKNYLFGPMLKKTRALLQDFYQPFMLRLADMIGDKRFSWSDM</sequence>
<evidence type="ECO:0000313" key="3">
    <source>
        <dbReference type="Proteomes" id="UP001519460"/>
    </source>
</evidence>
<name>A0ABD0JBV8_9CAEN</name>
<keyword evidence="3" id="KW-1185">Reference proteome</keyword>
<keyword evidence="1" id="KW-0812">Transmembrane</keyword>
<organism evidence="2 3">
    <name type="scientific">Batillaria attramentaria</name>
    <dbReference type="NCBI Taxonomy" id="370345"/>
    <lineage>
        <taxon>Eukaryota</taxon>
        <taxon>Metazoa</taxon>
        <taxon>Spiralia</taxon>
        <taxon>Lophotrochozoa</taxon>
        <taxon>Mollusca</taxon>
        <taxon>Gastropoda</taxon>
        <taxon>Caenogastropoda</taxon>
        <taxon>Sorbeoconcha</taxon>
        <taxon>Cerithioidea</taxon>
        <taxon>Batillariidae</taxon>
        <taxon>Batillaria</taxon>
    </lineage>
</organism>
<dbReference type="Gene3D" id="3.40.50.300">
    <property type="entry name" value="P-loop containing nucleotide triphosphate hydrolases"/>
    <property type="match status" value="1"/>
</dbReference>
<comment type="caution">
    <text evidence="2">The sequence shown here is derived from an EMBL/GenBank/DDBJ whole genome shotgun (WGS) entry which is preliminary data.</text>
</comment>